<gene>
    <name evidence="1" type="ORF">EJ06DRAFT_207955</name>
</gene>
<evidence type="ECO:0000313" key="2">
    <source>
        <dbReference type="Proteomes" id="UP000799640"/>
    </source>
</evidence>
<protein>
    <submittedName>
        <fullName evidence="1">Uncharacterized protein</fullName>
    </submittedName>
</protein>
<dbReference type="Proteomes" id="UP000799640">
    <property type="component" value="Unassembled WGS sequence"/>
</dbReference>
<dbReference type="AlphaFoldDB" id="A0A6G1I969"/>
<proteinExistence type="predicted"/>
<accession>A0A6G1I969</accession>
<sequence>MGMSGWDAGGCFGWSLTLMGFTTVSRGGKSRQRRLARSAVCLRWPARKLFRWRGMLVEWAAATAAASKCSFSQGAALLPSRLPIARNANHISCERPPNPTSPTGRPTVRRFHRVAAHGPPPHRCLEGVLSSSPQGLSCLIQERQADLTPCSIPW</sequence>
<organism evidence="1 2">
    <name type="scientific">Trichodelitschia bisporula</name>
    <dbReference type="NCBI Taxonomy" id="703511"/>
    <lineage>
        <taxon>Eukaryota</taxon>
        <taxon>Fungi</taxon>
        <taxon>Dikarya</taxon>
        <taxon>Ascomycota</taxon>
        <taxon>Pezizomycotina</taxon>
        <taxon>Dothideomycetes</taxon>
        <taxon>Dothideomycetes incertae sedis</taxon>
        <taxon>Phaeotrichales</taxon>
        <taxon>Phaeotrichaceae</taxon>
        <taxon>Trichodelitschia</taxon>
    </lineage>
</organism>
<evidence type="ECO:0000313" key="1">
    <source>
        <dbReference type="EMBL" id="KAF2404535.1"/>
    </source>
</evidence>
<keyword evidence="2" id="KW-1185">Reference proteome</keyword>
<reference evidence="1" key="1">
    <citation type="journal article" date="2020" name="Stud. Mycol.">
        <title>101 Dothideomycetes genomes: a test case for predicting lifestyles and emergence of pathogens.</title>
        <authorList>
            <person name="Haridas S."/>
            <person name="Albert R."/>
            <person name="Binder M."/>
            <person name="Bloem J."/>
            <person name="Labutti K."/>
            <person name="Salamov A."/>
            <person name="Andreopoulos B."/>
            <person name="Baker S."/>
            <person name="Barry K."/>
            <person name="Bills G."/>
            <person name="Bluhm B."/>
            <person name="Cannon C."/>
            <person name="Castanera R."/>
            <person name="Culley D."/>
            <person name="Daum C."/>
            <person name="Ezra D."/>
            <person name="Gonzalez J."/>
            <person name="Henrissat B."/>
            <person name="Kuo A."/>
            <person name="Liang C."/>
            <person name="Lipzen A."/>
            <person name="Lutzoni F."/>
            <person name="Magnuson J."/>
            <person name="Mondo S."/>
            <person name="Nolan M."/>
            <person name="Ohm R."/>
            <person name="Pangilinan J."/>
            <person name="Park H.-J."/>
            <person name="Ramirez L."/>
            <person name="Alfaro M."/>
            <person name="Sun H."/>
            <person name="Tritt A."/>
            <person name="Yoshinaga Y."/>
            <person name="Zwiers L.-H."/>
            <person name="Turgeon B."/>
            <person name="Goodwin S."/>
            <person name="Spatafora J."/>
            <person name="Crous P."/>
            <person name="Grigoriev I."/>
        </authorList>
    </citation>
    <scope>NUCLEOTIDE SEQUENCE</scope>
    <source>
        <strain evidence="1">CBS 262.69</strain>
    </source>
</reference>
<name>A0A6G1I969_9PEZI</name>
<dbReference type="EMBL" id="ML996688">
    <property type="protein sequence ID" value="KAF2404535.1"/>
    <property type="molecule type" value="Genomic_DNA"/>
</dbReference>